<evidence type="ECO:0000313" key="2">
    <source>
        <dbReference type="Proteomes" id="UP000012112"/>
    </source>
</evidence>
<name>M6VGI8_9LEPT</name>
<sequence>MRKNLLKVCVPRILEFVRKIVICSSSHILGIDLQSSGSNSFQKNKS</sequence>
<dbReference type="AlphaFoldDB" id="M6VGI8"/>
<dbReference type="Proteomes" id="UP000012112">
    <property type="component" value="Unassembled WGS sequence"/>
</dbReference>
<proteinExistence type="predicted"/>
<protein>
    <submittedName>
        <fullName evidence="1">Uncharacterized protein</fullName>
    </submittedName>
</protein>
<accession>M6VGI8</accession>
<dbReference type="EMBL" id="AKWD02000029">
    <property type="protein sequence ID" value="EMO54156.1"/>
    <property type="molecule type" value="Genomic_DNA"/>
</dbReference>
<gene>
    <name evidence="1" type="ORF">LEP1GSC172_3771</name>
</gene>
<reference evidence="1 2" key="1">
    <citation type="submission" date="2013-01" db="EMBL/GenBank/DDBJ databases">
        <authorList>
            <person name="Harkins D.M."/>
            <person name="Durkin A.S."/>
            <person name="Brinkac L.M."/>
            <person name="Haft D.H."/>
            <person name="Selengut J.D."/>
            <person name="Sanka R."/>
            <person name="DePew J."/>
            <person name="Purushe J."/>
            <person name="Matthias M.A."/>
            <person name="Vinetz J.M."/>
            <person name="Sutton G.G."/>
            <person name="Nierman W.C."/>
            <person name="Fouts D.E."/>
        </authorList>
    </citation>
    <scope>NUCLEOTIDE SEQUENCE [LARGE SCALE GENOMIC DNA]</scope>
    <source>
        <strain evidence="1 2">HAI1536</strain>
    </source>
</reference>
<evidence type="ECO:0000313" key="1">
    <source>
        <dbReference type="EMBL" id="EMO54156.1"/>
    </source>
</evidence>
<organism evidence="1 2">
    <name type="scientific">Leptospira noguchii</name>
    <dbReference type="NCBI Taxonomy" id="28182"/>
    <lineage>
        <taxon>Bacteria</taxon>
        <taxon>Pseudomonadati</taxon>
        <taxon>Spirochaetota</taxon>
        <taxon>Spirochaetia</taxon>
        <taxon>Leptospirales</taxon>
        <taxon>Leptospiraceae</taxon>
        <taxon>Leptospira</taxon>
    </lineage>
</organism>
<comment type="caution">
    <text evidence="1">The sequence shown here is derived from an EMBL/GenBank/DDBJ whole genome shotgun (WGS) entry which is preliminary data.</text>
</comment>